<dbReference type="Proteomes" id="UP000321638">
    <property type="component" value="Unassembled WGS sequence"/>
</dbReference>
<evidence type="ECO:0000313" key="2">
    <source>
        <dbReference type="Proteomes" id="UP000321638"/>
    </source>
</evidence>
<gene>
    <name evidence="1" type="ORF">FHP25_31285</name>
</gene>
<comment type="caution">
    <text evidence="1">The sequence shown here is derived from an EMBL/GenBank/DDBJ whole genome shotgun (WGS) entry which is preliminary data.</text>
</comment>
<protein>
    <recommendedName>
        <fullName evidence="3">DUF3253 domain-containing protein</fullName>
    </recommendedName>
</protein>
<organism evidence="1 2">
    <name type="scientific">Vineibacter terrae</name>
    <dbReference type="NCBI Taxonomy" id="2586908"/>
    <lineage>
        <taxon>Bacteria</taxon>
        <taxon>Pseudomonadati</taxon>
        <taxon>Pseudomonadota</taxon>
        <taxon>Alphaproteobacteria</taxon>
        <taxon>Hyphomicrobiales</taxon>
        <taxon>Vineibacter</taxon>
    </lineage>
</organism>
<name>A0A5C8PBL3_9HYPH</name>
<proteinExistence type="predicted"/>
<dbReference type="EMBL" id="VDUZ01000047">
    <property type="protein sequence ID" value="TXL71194.1"/>
    <property type="molecule type" value="Genomic_DNA"/>
</dbReference>
<evidence type="ECO:0008006" key="3">
    <source>
        <dbReference type="Google" id="ProtNLM"/>
    </source>
</evidence>
<sequence>MDLLKAAATILAEVYRLARGSTKRTIGVQSVLDATGIDAVAAEAAIDLLVRQNLVIATNTPAHSVRLTAEGWKVANSRPTEESPKRRIRR</sequence>
<dbReference type="AlphaFoldDB" id="A0A5C8PBL3"/>
<accession>A0A5C8PBL3</accession>
<reference evidence="1 2" key="1">
    <citation type="submission" date="2019-06" db="EMBL/GenBank/DDBJ databases">
        <title>New taxonomy in bacterial strain CC-CFT640, isolated from vineyard.</title>
        <authorList>
            <person name="Lin S.-Y."/>
            <person name="Tsai C.-F."/>
            <person name="Young C.-C."/>
        </authorList>
    </citation>
    <scope>NUCLEOTIDE SEQUENCE [LARGE SCALE GENOMIC DNA]</scope>
    <source>
        <strain evidence="1 2">CC-CFT640</strain>
    </source>
</reference>
<evidence type="ECO:0000313" key="1">
    <source>
        <dbReference type="EMBL" id="TXL71194.1"/>
    </source>
</evidence>
<keyword evidence="2" id="KW-1185">Reference proteome</keyword>
<dbReference type="RefSeq" id="WP_147850931.1">
    <property type="nucleotide sequence ID" value="NZ_VDUZ01000047.1"/>
</dbReference>